<reference evidence="1" key="1">
    <citation type="submission" date="2020-10" db="EMBL/GenBank/DDBJ databases">
        <title>High-Quality Genome Resource of Clonostachys rosea strain S41 by Oxford Nanopore Long-Read Sequencing.</title>
        <authorList>
            <person name="Wang H."/>
        </authorList>
    </citation>
    <scope>NUCLEOTIDE SEQUENCE</scope>
    <source>
        <strain evidence="1">S41</strain>
    </source>
</reference>
<protein>
    <submittedName>
        <fullName evidence="1">Uncharacterized protein</fullName>
    </submittedName>
</protein>
<accession>A0A8H7NKW7</accession>
<name>A0A8H7NKW7_BIOOC</name>
<dbReference type="AlphaFoldDB" id="A0A8H7NKW7"/>
<organism evidence="1 2">
    <name type="scientific">Bionectria ochroleuca</name>
    <name type="common">Gliocladium roseum</name>
    <dbReference type="NCBI Taxonomy" id="29856"/>
    <lineage>
        <taxon>Eukaryota</taxon>
        <taxon>Fungi</taxon>
        <taxon>Dikarya</taxon>
        <taxon>Ascomycota</taxon>
        <taxon>Pezizomycotina</taxon>
        <taxon>Sordariomycetes</taxon>
        <taxon>Hypocreomycetidae</taxon>
        <taxon>Hypocreales</taxon>
        <taxon>Bionectriaceae</taxon>
        <taxon>Clonostachys</taxon>
    </lineage>
</organism>
<evidence type="ECO:0000313" key="2">
    <source>
        <dbReference type="Proteomes" id="UP000616885"/>
    </source>
</evidence>
<evidence type="ECO:0000313" key="1">
    <source>
        <dbReference type="EMBL" id="KAF9757578.1"/>
    </source>
</evidence>
<dbReference type="EMBL" id="JADCTT010000002">
    <property type="protein sequence ID" value="KAF9757578.1"/>
    <property type="molecule type" value="Genomic_DNA"/>
</dbReference>
<dbReference type="Proteomes" id="UP000616885">
    <property type="component" value="Unassembled WGS sequence"/>
</dbReference>
<gene>
    <name evidence="1" type="ORF">IM811_008522</name>
</gene>
<comment type="caution">
    <text evidence="1">The sequence shown here is derived from an EMBL/GenBank/DDBJ whole genome shotgun (WGS) entry which is preliminary data.</text>
</comment>
<sequence>MATGHIGGYLAQQPSDLTGVEDRGLRFINEDWNGSISNGIPFTLKWNETIDDEDGELKLYNVSYPQGGGVSFELVSNLTGSLANMSYVWTPKGLNGSDLYAFWVTRQRAMMRSGRSRHHGKFQTSLVASTGRPRSASLLLLF</sequence>
<proteinExistence type="predicted"/>